<dbReference type="AlphaFoldDB" id="A0A5B8UHF1"/>
<dbReference type="GO" id="GO:0004181">
    <property type="term" value="F:metallocarboxypeptidase activity"/>
    <property type="evidence" value="ECO:0007669"/>
    <property type="project" value="InterPro"/>
</dbReference>
<dbReference type="SUPFAM" id="SSF53187">
    <property type="entry name" value="Zn-dependent exopeptidases"/>
    <property type="match status" value="1"/>
</dbReference>
<protein>
    <recommendedName>
        <fullName evidence="2">Peptidase M14 domain-containing protein</fullName>
    </recommendedName>
</protein>
<keyword evidence="1" id="KW-0732">Signal</keyword>
<dbReference type="KEGG" id="fgg:FSB75_07675"/>
<name>A0A5B8UHF1_9BACT</name>
<reference evidence="3 4" key="1">
    <citation type="journal article" date="2015" name="Int. J. Syst. Evol. Microbiol.">
        <title>Flavisolibacter ginsenosidimutans sp. nov., with ginsenoside-converting activity isolated from soil used for cultivating ginseng.</title>
        <authorList>
            <person name="Zhao Y."/>
            <person name="Liu Q."/>
            <person name="Kang M.S."/>
            <person name="Jin F."/>
            <person name="Yu H."/>
            <person name="Im W.T."/>
        </authorList>
    </citation>
    <scope>NUCLEOTIDE SEQUENCE [LARGE SCALE GENOMIC DNA]</scope>
    <source>
        <strain evidence="3 4">Gsoil 636</strain>
    </source>
</reference>
<organism evidence="3 4">
    <name type="scientific">Flavisolibacter ginsenosidimutans</name>
    <dbReference type="NCBI Taxonomy" id="661481"/>
    <lineage>
        <taxon>Bacteria</taxon>
        <taxon>Pseudomonadati</taxon>
        <taxon>Bacteroidota</taxon>
        <taxon>Chitinophagia</taxon>
        <taxon>Chitinophagales</taxon>
        <taxon>Chitinophagaceae</taxon>
        <taxon>Flavisolibacter</taxon>
    </lineage>
</organism>
<dbReference type="GO" id="GO:0008270">
    <property type="term" value="F:zinc ion binding"/>
    <property type="evidence" value="ECO:0007669"/>
    <property type="project" value="InterPro"/>
</dbReference>
<dbReference type="CDD" id="cd06241">
    <property type="entry name" value="M14-like"/>
    <property type="match status" value="1"/>
</dbReference>
<accession>A0A5B8UHF1</accession>
<dbReference type="Gene3D" id="3.40.630.10">
    <property type="entry name" value="Zn peptidases"/>
    <property type="match status" value="1"/>
</dbReference>
<feature type="domain" description="Peptidase M14" evidence="2">
    <location>
        <begin position="40"/>
        <end position="173"/>
    </location>
</feature>
<dbReference type="RefSeq" id="WP_146785121.1">
    <property type="nucleotide sequence ID" value="NZ_BAABIO010000001.1"/>
</dbReference>
<evidence type="ECO:0000259" key="2">
    <source>
        <dbReference type="Pfam" id="PF00246"/>
    </source>
</evidence>
<feature type="chain" id="PRO_5022912217" description="Peptidase M14 domain-containing protein" evidence="1">
    <location>
        <begin position="19"/>
        <end position="575"/>
    </location>
</feature>
<dbReference type="GO" id="GO:0006508">
    <property type="term" value="P:proteolysis"/>
    <property type="evidence" value="ECO:0007669"/>
    <property type="project" value="InterPro"/>
</dbReference>
<feature type="signal peptide" evidence="1">
    <location>
        <begin position="1"/>
        <end position="18"/>
    </location>
</feature>
<evidence type="ECO:0000313" key="4">
    <source>
        <dbReference type="Proteomes" id="UP000321204"/>
    </source>
</evidence>
<keyword evidence="4" id="KW-1185">Reference proteome</keyword>
<dbReference type="InterPro" id="IPR000834">
    <property type="entry name" value="Peptidase_M14"/>
</dbReference>
<dbReference type="EMBL" id="CP042433">
    <property type="protein sequence ID" value="QEC55775.1"/>
    <property type="molecule type" value="Genomic_DNA"/>
</dbReference>
<evidence type="ECO:0000256" key="1">
    <source>
        <dbReference type="SAM" id="SignalP"/>
    </source>
</evidence>
<dbReference type="OrthoDB" id="9767214at2"/>
<evidence type="ECO:0000313" key="3">
    <source>
        <dbReference type="EMBL" id="QEC55775.1"/>
    </source>
</evidence>
<sequence length="575" mass="66113">MRNIFLLLFLFSSFFSLSQKHITQFEISGGTESPTYEKAIQWWKEFAASSPQVKMTEMGPTDAGYPLHLILVSSEKDFDIKAIKAKKKTIILVNNGIHPGEPDGIDASMLLARDIAQNKIKLPSSVVLAIIPVYNIGGALNRSANYRIDQNGPQEKGFRGNAENLDLNRDFIKMDSKNAMSFAKIFTLLDPDIFIDNHVSNGADYQHVMTLLVSQHNKLGGAMGEYMNKIFEPSLYPMMKQKGYDLIPYVNHFGEPVDKGWPEFYDSPRYGSGYGTLWNTFSFVPETHMLKPYKQRVAATKALMQCFIQFAAEHGKEIIALREQTRKEQQTQSSFPLAWKWDKSKSTTITFKGFEAGQKPSEVSGLPRLYYDRSKPYEKKIPFYNTYVDTLQVQKPLAYVIPQGWWKVIERLQANGIQMKRLSKDTVIEVESYRIENYTSGLRPYEGHHLNRDINVSKEVKNVSFRKGDYYIPTSQRGTRFLIETLEPQGEDSYFAWNFFDPVLGQKEGFSDYAFEDIAATFLQTHPDVKQKLEERKKSDAAFAKSAYAQLDFVYRNSPYYEPVHNQYPVFRVMR</sequence>
<dbReference type="Proteomes" id="UP000321204">
    <property type="component" value="Chromosome"/>
</dbReference>
<dbReference type="Pfam" id="PF00246">
    <property type="entry name" value="Peptidase_M14"/>
    <property type="match status" value="1"/>
</dbReference>
<gene>
    <name evidence="3" type="ORF">FSB75_07675</name>
</gene>
<proteinExistence type="predicted"/>